<feature type="region of interest" description="Disordered" evidence="2">
    <location>
        <begin position="3199"/>
        <end position="3225"/>
    </location>
</feature>
<feature type="coiled-coil region" evidence="1">
    <location>
        <begin position="1699"/>
        <end position="1759"/>
    </location>
</feature>
<evidence type="ECO:0000256" key="1">
    <source>
        <dbReference type="SAM" id="Coils"/>
    </source>
</evidence>
<evidence type="ECO:0000313" key="3">
    <source>
        <dbReference type="EMBL" id="KAK3240633.1"/>
    </source>
</evidence>
<feature type="region of interest" description="Disordered" evidence="2">
    <location>
        <begin position="749"/>
        <end position="769"/>
    </location>
</feature>
<feature type="coiled-coil region" evidence="1">
    <location>
        <begin position="200"/>
        <end position="241"/>
    </location>
</feature>
<feature type="compositionally biased region" description="Basic and acidic residues" evidence="2">
    <location>
        <begin position="1338"/>
        <end position="1372"/>
    </location>
</feature>
<feature type="coiled-coil region" evidence="1">
    <location>
        <begin position="1061"/>
        <end position="1095"/>
    </location>
</feature>
<dbReference type="Proteomes" id="UP001190700">
    <property type="component" value="Unassembled WGS sequence"/>
</dbReference>
<feature type="coiled-coil region" evidence="1">
    <location>
        <begin position="989"/>
        <end position="1023"/>
    </location>
</feature>
<feature type="compositionally biased region" description="Gly residues" evidence="2">
    <location>
        <begin position="617"/>
        <end position="629"/>
    </location>
</feature>
<feature type="coiled-coil region" evidence="1">
    <location>
        <begin position="3482"/>
        <end position="3530"/>
    </location>
</feature>
<feature type="region of interest" description="Disordered" evidence="2">
    <location>
        <begin position="167"/>
        <end position="195"/>
    </location>
</feature>
<feature type="coiled-coil region" evidence="1">
    <location>
        <begin position="2752"/>
        <end position="2863"/>
    </location>
</feature>
<feature type="region of interest" description="Disordered" evidence="2">
    <location>
        <begin position="611"/>
        <end position="650"/>
    </location>
</feature>
<sequence length="3874" mass="414003">MLRIEPQELVFRDVRLHQAYKQEIVLTNSYASGVDFSIRPGASDRDTSPTYRSIGDRSPSPPLQIPTGRTNLNSNPLVTGYKVTGDFSKEQLAGKSGSASPRNRLPAQPTTIRRTPEQAQTLSTLQGRVTSLECTERELLSLLSKKDDTLKEQDEMVRMLRSRLELAHSQKETGSSEVASGDAELGEPSLGSAAPPRVRCAELEGANIALRTRVQELSTELEAARAEQEDAREALVVLQGERAPELAALLEGALAHERTQMEVQSQRVLALLRTKDEAITAWEQEATEARRAEEAASEALREVRARLDNAESRALELMEDRQGLKARLEEAHTAQAHLQAAVDTLKENAVRDVESVESRHKAEREAREAAAARTRADLAAAQATAEARGEEVKALRSQLEQSLVRARQSEEAAATRSAALAEDAAECAARNDRTLTHLRGEVFDLERQLGVHRPVTDKLSGGGADYAVERPSEAAATAESAAAMARVRHLEAEKAALQANLAQAWRAVSQHSEAAQVALDTALAQQREAVEALRAAGEEGRGGIELADQVQQQAVQIAKLQVKNAELSAHLSMDMQARGGGEDGPAALQVLERDARIARLAEEMRLLRATLSSSMSGSGGASRRGGQEGLGTPSEDGTDLGPGGALPLPTSPGSLMAELVDLRRRLAVKEDVVAAAAQRLSELEDIQKHAQQIAARSEEVLRVQVQDSESAQASVAQLNARLSEAALREQAAQMQAEDLARELTQVQTQAGEDQAASAQARASEAGRHAQVEAALQGEVRRLQLEGAQLGERVRWLEASRGGVEMEVGQQKEAVLQQHADNAEAAMAAMRVQLAEAQRAVREAERRAREVAEAAETEAARLGQKLRMVREDGAVKMRSLEDTVRALSTRGGLHAEVAQLGAEVGALRRSEARLRSEVQFTEERLGRALQELAEAKAAVGSAPIDPPLAPGKVTARAILAAATPHGPSAAVMASAGLPPSTGEGGQDRLVASMAARAEAAEAEAAKLKASLTALQREVVMLAEESERNALGAVAAPPASAGSEEGVQGRELAELVEALRGELAESEKARELSAAQLQDLAREAAQAQAAMVERERALHDLRESAMRRSAEAEARHSSQTAATQRRCGEAERRALTAEAERSEALERLRETRTRATQEHAALEGQLAVERRRSAEAEKAKVVAEAEVGAARREAQRGEYLLEERGIQLSILAETVETLQAGEVGERDQRIVTVTTQLVAARADAAGLERRAMELAALYDGAEARCAASLSEAEVARYNGASLETQLSAASAAQQLLEQEQEALKIQVQAKDKAEAELARECDELREEVRRIGAEAAAVRQAHESARQRHVEQLTRERSDSAAELRRAKSQRMEEALQLPGAGDATAPEQLAVTAAGADEGTQEPRHAEQRLRARLLQAEKELSKLRCEAGSHASELAARDLRVRALEEAVEARTSALHEAEALQASVTEAQRRRREVTEHHRELRLSAAQRRVTVLAEYLERANTQLIKSEAAAQAAQHENALQRSRAHTASHRAESLAGELAETKAAAAEASQEVTRVREEHHTSMHRYFELEVGRLLLQPDPSHKLQQLSQQLCASKLAESQLLSLLTTARHRHEAVTLALGHARRAEAAAGRKLEDLEGFVAGHLEAADADGAGVGVNSDGFGAGRRPVAVELNAQLAARTHECFSLRDEGLHQRQLVAELELKVQQLEAQAQADQRALERLREESAAAANFLREELTSVHTEELERLHAELSEAQKRHTTQLLSAKSERTEALDQAQAAAGRQQEAALLEAAAGTVPLGDVAPLQDATLRLRGVEEELRRAKAENTESLQRLAEAERDMAELMDEKELRMAAIHVARQLVHAKLAEADTQRKLRVSARAELELRQLLAARDERIAELKRAAQSKAKVAEAFELRLDDIADEATRLSGKTAAGGGSATGGRVGRRRRPLSSEAGVGRGLSSEGEGCSDGEAPPASARGHRSKAGEQPAGEGVTTEMYALKLQLARRDAEIASLQQSLTEAEAAVNTSISTEGEAQAGGRGCSSSNGDDAGGEQERTERPRWQGASAGRDGKAGKSKLGLPAKRRKGPPAEAEAERDEEQEEPFELSEHHRAVAELERRLERLESVEQGTGGEAGAAGKGAAHRKVVGAAASGVPRRPSVPTARERKLQALVRRVEEMEMQVGKAKGTAETGRKATPASAGGGEPPSHELERRLSAIEEAQRSLAAGAASSVASEAPSSAADIVAMDVARARLNGEAEARACAEIHELERRLSASMALEEHQRGRVQSLQADVQAAVDAAAQSLADHPGAERAVRIMGSAAEAVEQLTRCLAGAVGLTAAGSVAAAAAEPIVESQRAVIRTLTSNLAGRSEELQEVREERDRLEARLQALRGSLGPGGGAPRILDRRPRAPCVDAEAQCALSGGVRAQGDDPGQGEKAFRGGGGASTAPPSGGQTGGTTGDVQGLCSLLAHHLQALEGAQKHLAEAVGPTAAGQRPRGVAGDTGGSVGTVSRTGGSAGSSGTWTPAGGRRTPSLGAAAPVVGQIREELAAMRAALHVLIACVNDDAWSCHTSGGAAGAASRPSQAAVEAAAVEARSLQEDLEQLKSEVGARRADLEAQTAETMRAQGQVEAQKAEATRLREAAEARREEGEALRKEAARATAEAEGLRIGAEGQKVKLAQAQAEAEALRAQTEGLRVEAEALRARGDKWKERTGRLRQDVANTTAQSRHQALALEEKLASEGVVAQEQGEAVVKERAVRMELEAQLAQAQSAAARMGERKQAAEGGAEARTEQLATTESHLADLEAQHTHCQERLRVMEAKAQSQALLERGSKGEIRRLHGELQTREKELASVQRQLEERTAEHARIVTSLRGALGNLRQHGDTETALREGLTDAHVALAEAHAREERAVKAESRALHDAEACRARARNLEGDREHRQLAAYDGALQVTEAKEALEAAVRAAERRALKNVERLAARLDGVSVSVEELASSGGAQWAAAEKGVTTIVEQCQGLGRDIAEAKASMLAQAEQKAAALRATGERRNEEVSAALEQERVRAALEQAKAAALEHQLQVAWREAEARAMSLQQEAEHERRRLMEGSSQAHEAARGFKAQLDQAEREVSLAATRVEKAAEASHRAQAAERRCKVLEAELKTVKAQRDVEAERLQAELAEYRRAKEKVIAMLESRLDAALEDRIHSKGGKGVATRGSVGRAAASQGRPGAAGGLGRLGVHRLHQRPSMMPDAARGEGPAKAPCDILAGISRGRAAKGGADARASLARGFRSDIARGANEAEATDEGAGDLGSAESTPDTSVTESAATDVPAARESSGALSEVARLADEVRRAQQEESAAALARQLRRERRERAAVDRRARVATSTVAKLQRRVRTLTADLQQAQRAAAADSARLREQLAMADASSGQSREEWEMLQRQLEASQEALRVARAQSRKAKKEVKTASAALETGPHAGGPSGASSAGMTPAMALEVDLRVRLEDTERRLQSAKSAASRKDAVIKDLKAKMDALRAEHELARSGAGAKSELEQKVRTLKLEHVRKDALLEQVRHELGVAAEKAVQTATNREREHAAALTKRMRGELQRKEEAVIAAREALEESQAEVQRIAGMAQQANTREQAAWEVAGGEAQSVRQRAEAVLQAMRTLATRALRTAVALSTIARAADYSVEGTMRGERAGEGNAARPGKKQPVDPDSIAKLVDMSAEEVNDILGSGLTASAAAAAGPSLVAVASHIEIAFAQAEAALFAPQHGARGVETQHGDKEDVAMATLREALERVLEKVEEEALRGEGAAAAGVANMPALDGWMAASSAFGPEGSHLQPGTGRWTATRAQTISGLESEMVQAARRMRQIEQQEMQHAVDRHKK</sequence>
<feature type="region of interest" description="Disordered" evidence="2">
    <location>
        <begin position="2424"/>
        <end position="2459"/>
    </location>
</feature>
<feature type="coiled-coil region" evidence="1">
    <location>
        <begin position="293"/>
        <end position="348"/>
    </location>
</feature>
<keyword evidence="1" id="KW-0175">Coiled coil</keyword>
<organism evidence="3 4">
    <name type="scientific">Cymbomonas tetramitiformis</name>
    <dbReference type="NCBI Taxonomy" id="36881"/>
    <lineage>
        <taxon>Eukaryota</taxon>
        <taxon>Viridiplantae</taxon>
        <taxon>Chlorophyta</taxon>
        <taxon>Pyramimonadophyceae</taxon>
        <taxon>Pyramimonadales</taxon>
        <taxon>Pyramimonadaceae</taxon>
        <taxon>Cymbomonas</taxon>
    </lineage>
</organism>
<feature type="region of interest" description="Disordered" evidence="2">
    <location>
        <begin position="3289"/>
        <end position="3330"/>
    </location>
</feature>
<name>A0AAE0BR44_9CHLO</name>
<dbReference type="PANTHER" id="PTHR23159">
    <property type="entry name" value="CENTROSOMAL PROTEIN 2"/>
    <property type="match status" value="1"/>
</dbReference>
<feature type="region of interest" description="Disordered" evidence="2">
    <location>
        <begin position="1337"/>
        <end position="1384"/>
    </location>
</feature>
<evidence type="ECO:0000313" key="4">
    <source>
        <dbReference type="Proteomes" id="UP001190700"/>
    </source>
</evidence>
<feature type="compositionally biased region" description="Gly residues" evidence="2">
    <location>
        <begin position="1932"/>
        <end position="1942"/>
    </location>
</feature>
<feature type="region of interest" description="Disordered" evidence="2">
    <location>
        <begin position="3441"/>
        <end position="3474"/>
    </location>
</feature>
<feature type="coiled-coil region" evidence="1">
    <location>
        <begin position="3592"/>
        <end position="3626"/>
    </location>
</feature>
<feature type="compositionally biased region" description="Acidic residues" evidence="2">
    <location>
        <begin position="2092"/>
        <end position="2105"/>
    </location>
</feature>
<feature type="region of interest" description="Disordered" evidence="2">
    <location>
        <begin position="2180"/>
        <end position="2210"/>
    </location>
</feature>
<feature type="compositionally biased region" description="Polar residues" evidence="2">
    <location>
        <begin position="108"/>
        <end position="118"/>
    </location>
</feature>
<feature type="compositionally biased region" description="Basic and acidic residues" evidence="2">
    <location>
        <begin position="1124"/>
        <end position="1142"/>
    </location>
</feature>
<gene>
    <name evidence="3" type="ORF">CYMTET_49544</name>
</gene>
<feature type="region of interest" description="Disordered" evidence="2">
    <location>
        <begin position="352"/>
        <end position="384"/>
    </location>
</feature>
<feature type="compositionally biased region" description="Low complexity" evidence="2">
    <location>
        <begin position="2508"/>
        <end position="2528"/>
    </location>
</feature>
<feature type="compositionally biased region" description="Polar residues" evidence="2">
    <location>
        <begin position="3304"/>
        <end position="3316"/>
    </location>
</feature>
<comment type="caution">
    <text evidence="3">The sequence shown here is derived from an EMBL/GenBank/DDBJ whole genome shotgun (WGS) entry which is preliminary data.</text>
</comment>
<evidence type="ECO:0000256" key="2">
    <source>
        <dbReference type="SAM" id="MobiDB-lite"/>
    </source>
</evidence>
<dbReference type="EMBL" id="LGRX02033587">
    <property type="protein sequence ID" value="KAK3240633.1"/>
    <property type="molecule type" value="Genomic_DNA"/>
</dbReference>
<accession>A0AAE0BR44</accession>
<feature type="compositionally biased region" description="Low complexity" evidence="2">
    <location>
        <begin position="750"/>
        <end position="763"/>
    </location>
</feature>
<feature type="coiled-coil region" evidence="1">
    <location>
        <begin position="2359"/>
        <end position="2393"/>
    </location>
</feature>
<feature type="region of interest" description="Disordered" evidence="2">
    <location>
        <begin position="2490"/>
        <end position="2531"/>
    </location>
</feature>
<feature type="region of interest" description="Disordered" evidence="2">
    <location>
        <begin position="91"/>
        <end position="118"/>
    </location>
</feature>
<feature type="coiled-coil region" evidence="1">
    <location>
        <begin position="722"/>
        <end position="749"/>
    </location>
</feature>
<feature type="compositionally biased region" description="Basic and acidic residues" evidence="2">
    <location>
        <begin position="352"/>
        <end position="376"/>
    </location>
</feature>
<proteinExistence type="predicted"/>
<feature type="compositionally biased region" description="Basic and acidic residues" evidence="2">
    <location>
        <begin position="1103"/>
        <end position="1114"/>
    </location>
</feature>
<keyword evidence="4" id="KW-1185">Reference proteome</keyword>
<feature type="coiled-coil region" evidence="1">
    <location>
        <begin position="1806"/>
        <end position="1854"/>
    </location>
</feature>
<feature type="coiled-coil region" evidence="1">
    <location>
        <begin position="2587"/>
        <end position="2705"/>
    </location>
</feature>
<feature type="region of interest" description="Disordered" evidence="2">
    <location>
        <begin position="1516"/>
        <end position="1559"/>
    </location>
</feature>
<feature type="compositionally biased region" description="Low complexity" evidence="2">
    <location>
        <begin position="1537"/>
        <end position="1553"/>
    </location>
</feature>
<feature type="region of interest" description="Disordered" evidence="2">
    <location>
        <begin position="2025"/>
        <end position="2109"/>
    </location>
</feature>
<feature type="region of interest" description="Disordered" evidence="2">
    <location>
        <begin position="1928"/>
        <end position="1992"/>
    </location>
</feature>
<dbReference type="PANTHER" id="PTHR23159:SF66">
    <property type="entry name" value="OS04G0158400 PROTEIN"/>
    <property type="match status" value="1"/>
</dbReference>
<feature type="coiled-coil region" evidence="1">
    <location>
        <begin position="3017"/>
        <end position="3193"/>
    </location>
</feature>
<feature type="coiled-coil region" evidence="1">
    <location>
        <begin position="819"/>
        <end position="871"/>
    </location>
</feature>
<feature type="region of interest" description="Disordered" evidence="2">
    <location>
        <begin position="35"/>
        <end position="72"/>
    </location>
</feature>
<protein>
    <submittedName>
        <fullName evidence="3">Uncharacterized protein</fullName>
    </submittedName>
</protein>
<feature type="coiled-coil region" evidence="1">
    <location>
        <begin position="910"/>
        <end position="937"/>
    </location>
</feature>
<reference evidence="3 4" key="1">
    <citation type="journal article" date="2015" name="Genome Biol. Evol.">
        <title>Comparative Genomics of a Bacterivorous Green Alga Reveals Evolutionary Causalities and Consequences of Phago-Mixotrophic Mode of Nutrition.</title>
        <authorList>
            <person name="Burns J.A."/>
            <person name="Paasch A."/>
            <person name="Narechania A."/>
            <person name="Kim E."/>
        </authorList>
    </citation>
    <scope>NUCLEOTIDE SEQUENCE [LARGE SCALE GENOMIC DNA]</scope>
    <source>
        <strain evidence="3 4">PLY_AMNH</strain>
    </source>
</reference>
<feature type="region of interest" description="Disordered" evidence="2">
    <location>
        <begin position="1103"/>
        <end position="1142"/>
    </location>
</feature>